<feature type="domain" description="Glycosyltransferase 2-like" evidence="6">
    <location>
        <begin position="11"/>
        <end position="131"/>
    </location>
</feature>
<dbReference type="PANTHER" id="PTHR43646:SF2">
    <property type="entry name" value="GLYCOSYLTRANSFERASE 2-LIKE DOMAIN-CONTAINING PROTEIN"/>
    <property type="match status" value="1"/>
</dbReference>
<proteinExistence type="predicted"/>
<dbReference type="Proteomes" id="UP000003257">
    <property type="component" value="Unassembled WGS sequence"/>
</dbReference>
<dbReference type="Gene3D" id="3.90.550.10">
    <property type="entry name" value="Spore Coat Polysaccharide Biosynthesis Protein SpsA, Chain A"/>
    <property type="match status" value="1"/>
</dbReference>
<evidence type="ECO:0000256" key="1">
    <source>
        <dbReference type="ARBA" id="ARBA00004236"/>
    </source>
</evidence>
<comment type="subcellular location">
    <subcellularLocation>
        <location evidence="1">Cell membrane</location>
    </subcellularLocation>
</comment>
<accession>A0ABP2D629</accession>
<name>A0ABP2D629_9RHOB</name>
<dbReference type="GO" id="GO:0016740">
    <property type="term" value="F:transferase activity"/>
    <property type="evidence" value="ECO:0007669"/>
    <property type="project" value="UniProtKB-KW"/>
</dbReference>
<sequence length="347" mass="37705">MSFERCKDTAVIIPARNEAERIAACLTALAPQCNERVRVVVVVNNSDDDTAAIAQFTARQHHIDLSVLDITLAPGMGVGAARQRGCALALEQMPHLRHILTTDADCRVSPDWVAQSIHHLQDVDAVCGKVTLNPAEAECLASLDPSLHDYETAYRALVLELYTRHAPNCADLRGSHGGAPGASLGFTRDAYETVGGFAPIPCAEDRQIIRTLREFGKKVRHADDIWIEASCRLVGRADGGMADTLRTRLAGADYLADDCLPNAAFLIDQQRRGVMGCWPPQVPPVERVSVRDLPAHISVLSAFLNGQDGAFDRTAHTVPSKFWSGEKFQSPVTNAWEPPASRAVELS</sequence>
<keyword evidence="4 7" id="KW-0808">Transferase</keyword>
<dbReference type="RefSeq" id="WP_007120781.1">
    <property type="nucleotide sequence ID" value="NZ_ABID01000010.1"/>
</dbReference>
<keyword evidence="2" id="KW-1003">Cell membrane</keyword>
<dbReference type="EMBL" id="ABID01000010">
    <property type="protein sequence ID" value="EDQ03674.1"/>
    <property type="molecule type" value="Genomic_DNA"/>
</dbReference>
<evidence type="ECO:0000313" key="8">
    <source>
        <dbReference type="Proteomes" id="UP000003257"/>
    </source>
</evidence>
<evidence type="ECO:0000256" key="4">
    <source>
        <dbReference type="ARBA" id="ARBA00022679"/>
    </source>
</evidence>
<comment type="caution">
    <text evidence="7">The sequence shown here is derived from an EMBL/GenBank/DDBJ whole genome shotgun (WGS) entry which is preliminary data.</text>
</comment>
<evidence type="ECO:0000256" key="2">
    <source>
        <dbReference type="ARBA" id="ARBA00022475"/>
    </source>
</evidence>
<keyword evidence="5" id="KW-0472">Membrane</keyword>
<evidence type="ECO:0000256" key="5">
    <source>
        <dbReference type="ARBA" id="ARBA00023136"/>
    </source>
</evidence>
<dbReference type="Pfam" id="PF00535">
    <property type="entry name" value="Glycos_transf_2"/>
    <property type="match status" value="1"/>
</dbReference>
<keyword evidence="3" id="KW-0328">Glycosyltransferase</keyword>
<dbReference type="InterPro" id="IPR029044">
    <property type="entry name" value="Nucleotide-diphossugar_trans"/>
</dbReference>
<organism evidence="7 8">
    <name type="scientific">Sulfitobacter indolifex HEL-45</name>
    <dbReference type="NCBI Taxonomy" id="391624"/>
    <lineage>
        <taxon>Bacteria</taxon>
        <taxon>Pseudomonadati</taxon>
        <taxon>Pseudomonadota</taxon>
        <taxon>Alphaproteobacteria</taxon>
        <taxon>Rhodobacterales</taxon>
        <taxon>Roseobacteraceae</taxon>
        <taxon>Sulfitobacter</taxon>
    </lineage>
</organism>
<evidence type="ECO:0000256" key="3">
    <source>
        <dbReference type="ARBA" id="ARBA00022676"/>
    </source>
</evidence>
<dbReference type="InterPro" id="IPR001173">
    <property type="entry name" value="Glyco_trans_2-like"/>
</dbReference>
<evidence type="ECO:0000259" key="6">
    <source>
        <dbReference type="Pfam" id="PF00535"/>
    </source>
</evidence>
<dbReference type="SUPFAM" id="SSF53448">
    <property type="entry name" value="Nucleotide-diphospho-sugar transferases"/>
    <property type="match status" value="1"/>
</dbReference>
<keyword evidence="8" id="KW-1185">Reference proteome</keyword>
<gene>
    <name evidence="7" type="ORF">OIHEL45_19191</name>
</gene>
<reference evidence="7 8" key="1">
    <citation type="submission" date="2007-11" db="EMBL/GenBank/DDBJ databases">
        <authorList>
            <person name="Wagner-Dobler I."/>
            <person name="Ferriera S."/>
            <person name="Johnson J."/>
            <person name="Kravitz S."/>
            <person name="Beeson K."/>
            <person name="Sutton G."/>
            <person name="Rogers Y.-H."/>
            <person name="Friedman R."/>
            <person name="Frazier M."/>
            <person name="Venter J.C."/>
        </authorList>
    </citation>
    <scope>NUCLEOTIDE SEQUENCE [LARGE SCALE GENOMIC DNA]</scope>
    <source>
        <strain evidence="7 8">HEL-45</strain>
    </source>
</reference>
<dbReference type="PANTHER" id="PTHR43646">
    <property type="entry name" value="GLYCOSYLTRANSFERASE"/>
    <property type="match status" value="1"/>
</dbReference>
<protein>
    <submittedName>
        <fullName evidence="7">Glycosyl transferase, family 2</fullName>
    </submittedName>
</protein>
<evidence type="ECO:0000313" key="7">
    <source>
        <dbReference type="EMBL" id="EDQ03674.1"/>
    </source>
</evidence>